<dbReference type="NCBIfam" id="TIGR03303">
    <property type="entry name" value="OM_YaeT"/>
    <property type="match status" value="1"/>
</dbReference>
<keyword evidence="2" id="KW-1134">Transmembrane beta strand</keyword>
<protein>
    <recommendedName>
        <fullName evidence="8">Outer membrane protein assembly factor BamA</fullName>
    </recommendedName>
</protein>
<dbReference type="OrthoDB" id="9803054at2"/>
<dbReference type="STRING" id="1121400.SAMN02746065_10315"/>
<keyword evidence="11" id="KW-1185">Reference proteome</keyword>
<dbReference type="PANTHER" id="PTHR12815:SF23">
    <property type="entry name" value="OUTER MEMBRANE PROTEIN ASSEMBLY FACTOR BAMA"/>
    <property type="match status" value="1"/>
</dbReference>
<dbReference type="InterPro" id="IPR023707">
    <property type="entry name" value="OM_assembly_BamA"/>
</dbReference>
<dbReference type="InterPro" id="IPR010827">
    <property type="entry name" value="BamA/TamA_POTRA"/>
</dbReference>
<feature type="domain" description="POTRA" evidence="9">
    <location>
        <begin position="477"/>
        <end position="550"/>
    </location>
</feature>
<dbReference type="EMBL" id="FWXY01000003">
    <property type="protein sequence ID" value="SMC49316.1"/>
    <property type="molecule type" value="Genomic_DNA"/>
</dbReference>
<dbReference type="Gene3D" id="2.40.160.50">
    <property type="entry name" value="membrane protein fhac: a member of the omp85/tpsb transporter family"/>
    <property type="match status" value="1"/>
</dbReference>
<evidence type="ECO:0000256" key="7">
    <source>
        <dbReference type="ARBA" id="ARBA00023237"/>
    </source>
</evidence>
<name>A0A1W1ZLL8_9BACT</name>
<dbReference type="InterPro" id="IPR039910">
    <property type="entry name" value="D15-like"/>
</dbReference>
<evidence type="ECO:0000256" key="5">
    <source>
        <dbReference type="ARBA" id="ARBA00022737"/>
    </source>
</evidence>
<evidence type="ECO:0000256" key="1">
    <source>
        <dbReference type="ARBA" id="ARBA00004370"/>
    </source>
</evidence>
<keyword evidence="5" id="KW-0677">Repeat</keyword>
<dbReference type="Pfam" id="PF07244">
    <property type="entry name" value="POTRA"/>
    <property type="match status" value="5"/>
</dbReference>
<dbReference type="Proteomes" id="UP000192418">
    <property type="component" value="Unassembled WGS sequence"/>
</dbReference>
<evidence type="ECO:0000259" key="9">
    <source>
        <dbReference type="PROSITE" id="PS51779"/>
    </source>
</evidence>
<evidence type="ECO:0000256" key="4">
    <source>
        <dbReference type="ARBA" id="ARBA00022729"/>
    </source>
</evidence>
<comment type="subcellular location">
    <subcellularLocation>
        <location evidence="1">Membrane</location>
    </subcellularLocation>
</comment>
<dbReference type="InterPro" id="IPR000184">
    <property type="entry name" value="Bac_surfAg_D15"/>
</dbReference>
<evidence type="ECO:0000313" key="10">
    <source>
        <dbReference type="EMBL" id="SMC49316.1"/>
    </source>
</evidence>
<dbReference type="AlphaFoldDB" id="A0A1W1ZLL8"/>
<evidence type="ECO:0000256" key="3">
    <source>
        <dbReference type="ARBA" id="ARBA00022692"/>
    </source>
</evidence>
<dbReference type="Pfam" id="PF01103">
    <property type="entry name" value="Omp85"/>
    <property type="match status" value="1"/>
</dbReference>
<keyword evidence="7" id="KW-0998">Cell outer membrane</keyword>
<proteinExistence type="predicted"/>
<dbReference type="RefSeq" id="WP_084066998.1">
    <property type="nucleotide sequence ID" value="NZ_FWXY01000003.1"/>
</dbReference>
<dbReference type="PANTHER" id="PTHR12815">
    <property type="entry name" value="SORTING AND ASSEMBLY MACHINERY SAMM50 PROTEIN FAMILY MEMBER"/>
    <property type="match status" value="1"/>
</dbReference>
<dbReference type="InterPro" id="IPR034746">
    <property type="entry name" value="POTRA"/>
</dbReference>
<accession>A0A1W1ZLL8</accession>
<gene>
    <name evidence="10" type="ORF">SAMN02746065_10315</name>
</gene>
<dbReference type="PIRSF" id="PIRSF006076">
    <property type="entry name" value="OM_assembly_OMP85"/>
    <property type="match status" value="1"/>
</dbReference>
<keyword evidence="3" id="KW-0812">Transmembrane</keyword>
<keyword evidence="4" id="KW-0732">Signal</keyword>
<evidence type="ECO:0000256" key="2">
    <source>
        <dbReference type="ARBA" id="ARBA00022452"/>
    </source>
</evidence>
<dbReference type="Gene3D" id="3.10.20.310">
    <property type="entry name" value="membrane protein fhac"/>
    <property type="match status" value="5"/>
</dbReference>
<dbReference type="GO" id="GO:0009279">
    <property type="term" value="C:cell outer membrane"/>
    <property type="evidence" value="ECO:0007669"/>
    <property type="project" value="UniProtKB-UniRule"/>
</dbReference>
<evidence type="ECO:0000256" key="6">
    <source>
        <dbReference type="ARBA" id="ARBA00023136"/>
    </source>
</evidence>
<feature type="domain" description="POTRA" evidence="9">
    <location>
        <begin position="307"/>
        <end position="393"/>
    </location>
</feature>
<evidence type="ECO:0000256" key="8">
    <source>
        <dbReference type="NCBIfam" id="TIGR03303"/>
    </source>
</evidence>
<reference evidence="10 11" key="1">
    <citation type="submission" date="2017-04" db="EMBL/GenBank/DDBJ databases">
        <authorList>
            <person name="Afonso C.L."/>
            <person name="Miller P.J."/>
            <person name="Scott M.A."/>
            <person name="Spackman E."/>
            <person name="Goraichik I."/>
            <person name="Dimitrov K.M."/>
            <person name="Suarez D.L."/>
            <person name="Swayne D.E."/>
        </authorList>
    </citation>
    <scope>NUCLEOTIDE SEQUENCE [LARGE SCALE GENOMIC DNA]</scope>
    <source>
        <strain evidence="10 11">DSM 3385</strain>
    </source>
</reference>
<dbReference type="PROSITE" id="PS51779">
    <property type="entry name" value="POTRA"/>
    <property type="match status" value="2"/>
</dbReference>
<organism evidence="10 11">
    <name type="scientific">Desulfocicer vacuolatum DSM 3385</name>
    <dbReference type="NCBI Taxonomy" id="1121400"/>
    <lineage>
        <taxon>Bacteria</taxon>
        <taxon>Pseudomonadati</taxon>
        <taxon>Thermodesulfobacteriota</taxon>
        <taxon>Desulfobacteria</taxon>
        <taxon>Desulfobacterales</taxon>
        <taxon>Desulfobacteraceae</taxon>
        <taxon>Desulfocicer</taxon>
    </lineage>
</organism>
<evidence type="ECO:0000313" key="11">
    <source>
        <dbReference type="Proteomes" id="UP000192418"/>
    </source>
</evidence>
<sequence length="876" mass="99058">MKTWISKAVVGMILIAVALLPVNTMGAEKKSVGMFPLKMLAAGDTGPLGHRIFSMISDNLIAEGAMVTSMELQDDVTLMALSSLQAMGVSHGMDYLLWGTVFIAGEKISMDMKVKDIIAGTDPVPFFAEAQGVENLFSAVNALSTEISGEIFNRKLIEKISVKGNIRIESDAILKMIHSAKGDIYSPERLNSDLKAIYGMGYFNDVRIERQDYDNGLEIIYSVEEKPSVRKVKFQGNRIYEEQELFDVISTSTGSILNIYKLKADVAAIETLYTDKNYHNCEIKYEPKLLENNQADVIFTIKEGKKLRIETLVLEGNEFFSRKEILKHIKTSERGFWSWITSSGDLDRNELGQDVYRMEAFYKNNGFIDARVSDPEITFEKEGITVKFKIQEGAQFHIGEVAFKGDLIFSQDELVDGLTLETDDLYSRDTLRANMLSLADRYADKGFANADVRPSIARDIETKKVNILFDIQKGDPVYFERIQISGNTKTRDKVIRRQITVHEQDLYSLSGIQRSTANLRRIDYFENVEIKPTRGSAEDKVNLNVDITEKSTGAFSFGGGYSSEDKIFGMISVSERNFLGKGQITSLKAEVSASSTKYTFSFTEPWLFDIPLSAGIDLYKWDYEYDYYDKESTGGALRFGYKIFDYTSLGIKYGYEDFTIENVDEDYTDVDAGNYVTSSITTSLRYDSRNKAFNPTKGSEHSISVEYAGDWLGGEIDFTKYIVETGWYYPLFWKFTGFLHGRGGFLDDRSDADIDIDYERFYLGGINSVRGYDWQDINATPKGETEERGGEKFLQFNAEVTFPIIEEMKLVGVFFYDAGDVYEKSEDIKIEDLYTSFGGGIRWYSPMGPIRIEYGSILNGNEYSGGRWEFSMGGTF</sequence>
<dbReference type="GO" id="GO:0071709">
    <property type="term" value="P:membrane assembly"/>
    <property type="evidence" value="ECO:0007669"/>
    <property type="project" value="InterPro"/>
</dbReference>
<keyword evidence="6" id="KW-0472">Membrane</keyword>